<dbReference type="InterPro" id="IPR001375">
    <property type="entry name" value="Peptidase_S9_cat"/>
</dbReference>
<dbReference type="InterPro" id="IPR003961">
    <property type="entry name" value="FN3_dom"/>
</dbReference>
<reference evidence="7 8" key="1">
    <citation type="submission" date="2020-07" db="EMBL/GenBank/DDBJ databases">
        <authorList>
            <person name="Feng X."/>
        </authorList>
    </citation>
    <scope>NUCLEOTIDE SEQUENCE [LARGE SCALE GENOMIC DNA]</scope>
    <source>
        <strain evidence="7 8">JCM14086</strain>
    </source>
</reference>
<name>A0A7X1AUT9_9BACT</name>
<dbReference type="InterPro" id="IPR013320">
    <property type="entry name" value="ConA-like_dom_sf"/>
</dbReference>
<keyword evidence="1 5" id="KW-0732">Signal</keyword>
<dbReference type="Gene3D" id="2.60.40.10">
    <property type="entry name" value="Immunoglobulins"/>
    <property type="match status" value="2"/>
</dbReference>
<dbReference type="SUPFAM" id="SSF49265">
    <property type="entry name" value="Fibronectin type III"/>
    <property type="match status" value="1"/>
</dbReference>
<evidence type="ECO:0000313" key="7">
    <source>
        <dbReference type="EMBL" id="MBC2600416.1"/>
    </source>
</evidence>
<evidence type="ECO:0000259" key="6">
    <source>
        <dbReference type="PROSITE" id="PS50853"/>
    </source>
</evidence>
<feature type="domain" description="Fibronectin type-III" evidence="6">
    <location>
        <begin position="517"/>
        <end position="609"/>
    </location>
</feature>
<evidence type="ECO:0000256" key="4">
    <source>
        <dbReference type="SAM" id="MobiDB-lite"/>
    </source>
</evidence>
<dbReference type="SUPFAM" id="SSF49899">
    <property type="entry name" value="Concanavalin A-like lectins/glucanases"/>
    <property type="match status" value="1"/>
</dbReference>
<feature type="region of interest" description="Disordered" evidence="4">
    <location>
        <begin position="916"/>
        <end position="954"/>
    </location>
</feature>
<dbReference type="Gene3D" id="2.60.120.260">
    <property type="entry name" value="Galactose-binding domain-like"/>
    <property type="match status" value="1"/>
</dbReference>
<dbReference type="Gene3D" id="2.60.120.200">
    <property type="match status" value="1"/>
</dbReference>
<dbReference type="Pfam" id="PF13385">
    <property type="entry name" value="Laminin_G_3"/>
    <property type="match status" value="1"/>
</dbReference>
<gene>
    <name evidence="7" type="ORF">H5P30_01330</name>
</gene>
<dbReference type="SMART" id="SM00560">
    <property type="entry name" value="LamGL"/>
    <property type="match status" value="1"/>
</dbReference>
<dbReference type="RefSeq" id="WP_185691166.1">
    <property type="nucleotide sequence ID" value="NZ_JACHVA010000018.1"/>
</dbReference>
<comment type="caution">
    <text evidence="7">The sequence shown here is derived from an EMBL/GenBank/DDBJ whole genome shotgun (WGS) entry which is preliminary data.</text>
</comment>
<dbReference type="Proteomes" id="UP000525652">
    <property type="component" value="Unassembled WGS sequence"/>
</dbReference>
<feature type="compositionally biased region" description="Basic and acidic residues" evidence="4">
    <location>
        <begin position="930"/>
        <end position="952"/>
    </location>
</feature>
<sequence>MLTPRFKIFLSALAAFLVLTAGPLRASNIAKVSAVDGGMPYLLHLPEIYEDEPAREFPTIIYLHGFGERCADSSYGTTSELYRLRNARNTPTHHVENGNPLKFTVNDQDEYFILISPQVRRSRGDWKAEDVIALLDEVAAEYRIDPDRVYLTGFSFGGQGTWNVLTGDANTPNRFAAAAVVAGRSVVTNQHGKIAEDNVAVWSMSGLDDGTEHTPEKVLTANNALRIHLPEAEHRVTMYPGYAHQSYKQYNLGHYYHNPNLYEWFLSKTRQVPGKPERVNLSDRTETIATAGDEESGQPSERVKRYSNSYWASSTSNYDDKWVQLDLGDVFSVDQVFLRFSWSTSAAIEPVAPKGRITSIEASPTAGRIRVYAPFHNRRAKNGQIPAHQIYLKDTHGNDGGPYTILNDRDYNKETGWFEVEGDFSGDSTGTWYTLNETVAAYQLQGSLDGSEWFSLAEEDENYEFSRQHKFDPTLLRFVRLKITDPNRTDLPEYEHRAKVYEMAVLESYAPPEVPVAPTEVNISDVTSGSLTLSWSGATGMIDEYFLYWSTEYEQPPAPQARISGTQNNFKVENLAPETEYFFWITASNAGGQSDAITASQTTDILVPPLAPTLFTANGPTATSLSLSWQDNADNESAYHLYSSTSDQKPSSPNFILDPDTRGILVENLTPNTRYYFWLAASNAAGQSPSASVTETTSDFEGSLANNLLSRWKFDSGNETTAFDSTGFNDAAFGGDASPTDESVAGRAIHFDGNDDWTAAPHKDAYSSDALSVSLWVRPSIADSQPRGLISKRQGLSANQRCFSIFSHTNSNLNLDIGSQRFTTDYSLNEVDVWKHLVMTFDGSASTDNLKLYSDGIEVASTTISINTIPVLDCPVTIGILNTGYGTGFAGEIDEVRLYDRVLAPSEIQALYETEPLTGNSPVPNYSEWVDQHLGDLPDTDRDPSADPDHDGIPNLLEFAQGSPPNQSGSGNLPDCAMATENNEHYFEFSYRRRQGGTGNAESGYTVGDLRYTVEMSPDLSPDSWVTGSDYLETIPPAIDHGDHFETVTVRAKQSVETTSTIFFRLQVEELNQ</sequence>
<dbReference type="PROSITE" id="PS50853">
    <property type="entry name" value="FN3"/>
    <property type="match status" value="2"/>
</dbReference>
<protein>
    <submittedName>
        <fullName evidence="7">Fibronectin type III domain-containing protein</fullName>
    </submittedName>
</protein>
<dbReference type="InterPro" id="IPR050991">
    <property type="entry name" value="ECM_Regulatory_Proteins"/>
</dbReference>
<feature type="domain" description="Fibronectin type-III" evidence="6">
    <location>
        <begin position="611"/>
        <end position="701"/>
    </location>
</feature>
<dbReference type="AlphaFoldDB" id="A0A7X1AUT9"/>
<dbReference type="SUPFAM" id="SSF49785">
    <property type="entry name" value="Galactose-binding domain-like"/>
    <property type="match status" value="1"/>
</dbReference>
<evidence type="ECO:0000256" key="5">
    <source>
        <dbReference type="SAM" id="SignalP"/>
    </source>
</evidence>
<dbReference type="InterPro" id="IPR036116">
    <property type="entry name" value="FN3_sf"/>
</dbReference>
<evidence type="ECO:0000256" key="2">
    <source>
        <dbReference type="ARBA" id="ARBA00022737"/>
    </source>
</evidence>
<dbReference type="PANTHER" id="PTHR46708:SF2">
    <property type="entry name" value="FIBRONECTIN TYPE-III DOMAIN-CONTAINING PROTEIN"/>
    <property type="match status" value="1"/>
</dbReference>
<feature type="signal peptide" evidence="5">
    <location>
        <begin position="1"/>
        <end position="26"/>
    </location>
</feature>
<organism evidence="7 8">
    <name type="scientific">Puniceicoccus vermicola</name>
    <dbReference type="NCBI Taxonomy" id="388746"/>
    <lineage>
        <taxon>Bacteria</taxon>
        <taxon>Pseudomonadati</taxon>
        <taxon>Verrucomicrobiota</taxon>
        <taxon>Opitutia</taxon>
        <taxon>Puniceicoccales</taxon>
        <taxon>Puniceicoccaceae</taxon>
        <taxon>Puniceicoccus</taxon>
    </lineage>
</organism>
<evidence type="ECO:0000313" key="8">
    <source>
        <dbReference type="Proteomes" id="UP000525652"/>
    </source>
</evidence>
<dbReference type="SUPFAM" id="SSF53474">
    <property type="entry name" value="alpha/beta-Hydrolases"/>
    <property type="match status" value="1"/>
</dbReference>
<dbReference type="Pfam" id="PF00326">
    <property type="entry name" value="Peptidase_S9"/>
    <property type="match status" value="1"/>
</dbReference>
<feature type="chain" id="PRO_5031020928" evidence="5">
    <location>
        <begin position="27"/>
        <end position="1073"/>
    </location>
</feature>
<dbReference type="SMART" id="SM00060">
    <property type="entry name" value="FN3"/>
    <property type="match status" value="2"/>
</dbReference>
<dbReference type="GO" id="GO:0008236">
    <property type="term" value="F:serine-type peptidase activity"/>
    <property type="evidence" value="ECO:0007669"/>
    <property type="project" value="InterPro"/>
</dbReference>
<keyword evidence="3" id="KW-1015">Disulfide bond</keyword>
<keyword evidence="8" id="KW-1185">Reference proteome</keyword>
<dbReference type="InterPro" id="IPR013783">
    <property type="entry name" value="Ig-like_fold"/>
</dbReference>
<dbReference type="Gene3D" id="3.40.50.1820">
    <property type="entry name" value="alpha/beta hydrolase"/>
    <property type="match status" value="1"/>
</dbReference>
<keyword evidence="2" id="KW-0677">Repeat</keyword>
<evidence type="ECO:0000256" key="1">
    <source>
        <dbReference type="ARBA" id="ARBA00022729"/>
    </source>
</evidence>
<dbReference type="EMBL" id="JACHVA010000018">
    <property type="protein sequence ID" value="MBC2600416.1"/>
    <property type="molecule type" value="Genomic_DNA"/>
</dbReference>
<evidence type="ECO:0000256" key="3">
    <source>
        <dbReference type="ARBA" id="ARBA00023157"/>
    </source>
</evidence>
<dbReference type="CDD" id="cd00063">
    <property type="entry name" value="FN3"/>
    <property type="match status" value="2"/>
</dbReference>
<dbReference type="InterPro" id="IPR008979">
    <property type="entry name" value="Galactose-bd-like_sf"/>
</dbReference>
<dbReference type="GO" id="GO:0006508">
    <property type="term" value="P:proteolysis"/>
    <property type="evidence" value="ECO:0007669"/>
    <property type="project" value="InterPro"/>
</dbReference>
<accession>A0A7X1AUT9</accession>
<dbReference type="PANTHER" id="PTHR46708">
    <property type="entry name" value="TENASCIN"/>
    <property type="match status" value="1"/>
</dbReference>
<proteinExistence type="predicted"/>
<dbReference type="InterPro" id="IPR029058">
    <property type="entry name" value="AB_hydrolase_fold"/>
</dbReference>
<dbReference type="Pfam" id="PF00041">
    <property type="entry name" value="fn3"/>
    <property type="match status" value="2"/>
</dbReference>
<dbReference type="InterPro" id="IPR006558">
    <property type="entry name" value="LamG-like"/>
</dbReference>